<feature type="transmembrane region" description="Helical" evidence="6">
    <location>
        <begin position="95"/>
        <end position="116"/>
    </location>
</feature>
<evidence type="ECO:0000256" key="3">
    <source>
        <dbReference type="ARBA" id="ARBA00022692"/>
    </source>
</evidence>
<dbReference type="RefSeq" id="WP_264507723.1">
    <property type="nucleotide sequence ID" value="NZ_JAPDFL010000001.1"/>
</dbReference>
<evidence type="ECO:0000313" key="8">
    <source>
        <dbReference type="Proteomes" id="UP001208938"/>
    </source>
</evidence>
<sequence length="168" mass="16956">MSTALLALIALQSGAPGWVVAGLALGSLGDCALARPGTAAFLTGMLAFALGHLAYAAGFASQVTVLPAVVWPLLAAMLGLVAVTALWIAPKAGALAWPVRLYAVIIAAMVVTAAALPDFAGRGAILTGVALFAASDFILAIRLFVLTDPAPGFSPQSCSGRSIGWVRR</sequence>
<evidence type="ECO:0000256" key="4">
    <source>
        <dbReference type="ARBA" id="ARBA00022989"/>
    </source>
</evidence>
<organism evidence="7 8">
    <name type="scientific">Pararhodobacter zhoushanensis</name>
    <dbReference type="NCBI Taxonomy" id="2479545"/>
    <lineage>
        <taxon>Bacteria</taxon>
        <taxon>Pseudomonadati</taxon>
        <taxon>Pseudomonadota</taxon>
        <taxon>Alphaproteobacteria</taxon>
        <taxon>Rhodobacterales</taxon>
        <taxon>Paracoccaceae</taxon>
        <taxon>Pararhodobacter</taxon>
    </lineage>
</organism>
<evidence type="ECO:0000313" key="7">
    <source>
        <dbReference type="EMBL" id="MCW1933635.1"/>
    </source>
</evidence>
<evidence type="ECO:0000256" key="1">
    <source>
        <dbReference type="ARBA" id="ARBA00004141"/>
    </source>
</evidence>
<dbReference type="PANTHER" id="PTHR31885:SF6">
    <property type="entry name" value="GH04784P"/>
    <property type="match status" value="1"/>
</dbReference>
<comment type="subcellular location">
    <subcellularLocation>
        <location evidence="1">Membrane</location>
        <topology evidence="1">Multi-pass membrane protein</topology>
    </subcellularLocation>
</comment>
<comment type="caution">
    <text evidence="7">The sequence shown here is derived from an EMBL/GenBank/DDBJ whole genome shotgun (WGS) entry which is preliminary data.</text>
</comment>
<keyword evidence="3 6" id="KW-0812">Transmembrane</keyword>
<dbReference type="EMBL" id="JAPDFL010000001">
    <property type="protein sequence ID" value="MCW1933635.1"/>
    <property type="molecule type" value="Genomic_DNA"/>
</dbReference>
<keyword evidence="8" id="KW-1185">Reference proteome</keyword>
<evidence type="ECO:0000256" key="6">
    <source>
        <dbReference type="SAM" id="Phobius"/>
    </source>
</evidence>
<feature type="transmembrane region" description="Helical" evidence="6">
    <location>
        <begin position="39"/>
        <end position="57"/>
    </location>
</feature>
<dbReference type="InterPro" id="IPR012506">
    <property type="entry name" value="TMEM86B-like"/>
</dbReference>
<comment type="similarity">
    <text evidence="2">Belongs to the TMEM86 family.</text>
</comment>
<feature type="transmembrane region" description="Helical" evidence="6">
    <location>
        <begin position="123"/>
        <end position="145"/>
    </location>
</feature>
<keyword evidence="4 6" id="KW-1133">Transmembrane helix</keyword>
<feature type="transmembrane region" description="Helical" evidence="6">
    <location>
        <begin position="69"/>
        <end position="89"/>
    </location>
</feature>
<dbReference type="Pfam" id="PF07947">
    <property type="entry name" value="YhhN"/>
    <property type="match status" value="1"/>
</dbReference>
<proteinExistence type="inferred from homology"/>
<accession>A0ABT3H1D5</accession>
<name>A0ABT3H1D5_9RHOB</name>
<evidence type="ECO:0000256" key="5">
    <source>
        <dbReference type="ARBA" id="ARBA00023136"/>
    </source>
</evidence>
<protein>
    <submittedName>
        <fullName evidence="7">Lysoplasmalogenase</fullName>
    </submittedName>
</protein>
<reference evidence="7 8" key="1">
    <citation type="submission" date="2022-10" db="EMBL/GenBank/DDBJ databases">
        <title>Pararhodobacter sp. nov., isolated from marine algae.</title>
        <authorList>
            <person name="Choi B.J."/>
            <person name="Kim J.M."/>
            <person name="Lee J.K."/>
            <person name="Choi D.G."/>
            <person name="Jeon C.O."/>
        </authorList>
    </citation>
    <scope>NUCLEOTIDE SEQUENCE [LARGE SCALE GENOMIC DNA]</scope>
    <source>
        <strain evidence="7 8">ZQ420</strain>
    </source>
</reference>
<gene>
    <name evidence="7" type="ORF">OKW52_15565</name>
</gene>
<keyword evidence="5 6" id="KW-0472">Membrane</keyword>
<dbReference type="Proteomes" id="UP001208938">
    <property type="component" value="Unassembled WGS sequence"/>
</dbReference>
<evidence type="ECO:0000256" key="2">
    <source>
        <dbReference type="ARBA" id="ARBA00007375"/>
    </source>
</evidence>
<dbReference type="PANTHER" id="PTHR31885">
    <property type="entry name" value="GH04784P"/>
    <property type="match status" value="1"/>
</dbReference>